<evidence type="ECO:0000313" key="6">
    <source>
        <dbReference type="EMBL" id="GAA0442729.1"/>
    </source>
</evidence>
<dbReference type="RefSeq" id="WP_344083840.1">
    <property type="nucleotide sequence ID" value="NZ_BAAAHB010000001.1"/>
</dbReference>
<keyword evidence="3" id="KW-0560">Oxidoreductase</keyword>
<dbReference type="EMBL" id="BAAAHB010000001">
    <property type="protein sequence ID" value="GAA0442729.1"/>
    <property type="molecule type" value="Genomic_DNA"/>
</dbReference>
<keyword evidence="7" id="KW-1185">Reference proteome</keyword>
<dbReference type="Pfam" id="PF00725">
    <property type="entry name" value="3HCDH"/>
    <property type="match status" value="1"/>
</dbReference>
<sequence length="258" mass="27146">MDTSSREPWTIGVVGAGVMGTGIAHTVALGGSRCLVWGRRQERAEEALRRAERKLVRAALRRGMTREAAGRLGEHVVPVRTLDDMGAADLVIETVIEDPDVKRDVLGRIDACCSPGAVLATNTSSLPLATLAPALSAHSERFLGTHFFYPAPHRPLCELQPAPAAGPAVLGRAREILTGLGVRCVVIDGSVAGSVASRLFGVLMAEAMRLRDQGAATAADIDLLCEQGLGHTLGPLAAADRIGRDTVLRALRHGGLHP</sequence>
<dbReference type="InterPro" id="IPR022694">
    <property type="entry name" value="3-OHacyl-CoA_DH"/>
</dbReference>
<evidence type="ECO:0000256" key="3">
    <source>
        <dbReference type="ARBA" id="ARBA00023002"/>
    </source>
</evidence>
<accession>A0ABP3J5V5</accession>
<feature type="domain" description="3-hydroxyacyl-CoA dehydrogenase NAD binding" evidence="5">
    <location>
        <begin position="10"/>
        <end position="187"/>
    </location>
</feature>
<dbReference type="Gene3D" id="3.40.50.720">
    <property type="entry name" value="NAD(P)-binding Rossmann-like Domain"/>
    <property type="match status" value="1"/>
</dbReference>
<dbReference type="SUPFAM" id="SSF48179">
    <property type="entry name" value="6-phosphogluconate dehydrogenase C-terminal domain-like"/>
    <property type="match status" value="1"/>
</dbReference>
<evidence type="ECO:0000256" key="1">
    <source>
        <dbReference type="ARBA" id="ARBA00005086"/>
    </source>
</evidence>
<dbReference type="Pfam" id="PF02737">
    <property type="entry name" value="3HCDH_N"/>
    <property type="match status" value="1"/>
</dbReference>
<dbReference type="SUPFAM" id="SSF51735">
    <property type="entry name" value="NAD(P)-binding Rossmann-fold domains"/>
    <property type="match status" value="1"/>
</dbReference>
<dbReference type="InterPro" id="IPR008927">
    <property type="entry name" value="6-PGluconate_DH-like_C_sf"/>
</dbReference>
<comment type="pathway">
    <text evidence="1">Lipid metabolism; butanoate metabolism.</text>
</comment>
<dbReference type="PANTHER" id="PTHR48075">
    <property type="entry name" value="3-HYDROXYACYL-COA DEHYDROGENASE FAMILY PROTEIN"/>
    <property type="match status" value="1"/>
</dbReference>
<dbReference type="InterPro" id="IPR036291">
    <property type="entry name" value="NAD(P)-bd_dom_sf"/>
</dbReference>
<comment type="similarity">
    <text evidence="2">Belongs to the 3-hydroxyacyl-CoA dehydrogenase family.</text>
</comment>
<evidence type="ECO:0000259" key="4">
    <source>
        <dbReference type="Pfam" id="PF00725"/>
    </source>
</evidence>
<reference evidence="7" key="1">
    <citation type="journal article" date="2019" name="Int. J. Syst. Evol. Microbiol.">
        <title>The Global Catalogue of Microorganisms (GCM) 10K type strain sequencing project: providing services to taxonomists for standard genome sequencing and annotation.</title>
        <authorList>
            <consortium name="The Broad Institute Genomics Platform"/>
            <consortium name="The Broad Institute Genome Sequencing Center for Infectious Disease"/>
            <person name="Wu L."/>
            <person name="Ma J."/>
        </authorList>
    </citation>
    <scope>NUCLEOTIDE SEQUENCE [LARGE SCALE GENOMIC DNA]</scope>
    <source>
        <strain evidence="7">JCM 10649</strain>
    </source>
</reference>
<protein>
    <submittedName>
        <fullName evidence="6">3-hydroxyacyl-CoA dehydrogenase family protein</fullName>
    </submittedName>
</protein>
<comment type="caution">
    <text evidence="6">The sequence shown here is derived from an EMBL/GenBank/DDBJ whole genome shotgun (WGS) entry which is preliminary data.</text>
</comment>
<name>A0ABP3J5V5_9ACTN</name>
<dbReference type="InterPro" id="IPR013328">
    <property type="entry name" value="6PGD_dom2"/>
</dbReference>
<dbReference type="InterPro" id="IPR006176">
    <property type="entry name" value="3-OHacyl-CoA_DH_NAD-bd"/>
</dbReference>
<evidence type="ECO:0000259" key="5">
    <source>
        <dbReference type="Pfam" id="PF02737"/>
    </source>
</evidence>
<gene>
    <name evidence="6" type="ORF">GCM10009544_01850</name>
</gene>
<evidence type="ECO:0000313" key="7">
    <source>
        <dbReference type="Proteomes" id="UP001499895"/>
    </source>
</evidence>
<dbReference type="Proteomes" id="UP001499895">
    <property type="component" value="Unassembled WGS sequence"/>
</dbReference>
<dbReference type="PIRSF" id="PIRSF000105">
    <property type="entry name" value="HCDH"/>
    <property type="match status" value="1"/>
</dbReference>
<dbReference type="InterPro" id="IPR006108">
    <property type="entry name" value="3HC_DH_C"/>
</dbReference>
<dbReference type="Gene3D" id="1.10.1040.10">
    <property type="entry name" value="N-(1-d-carboxylethyl)-l-norvaline Dehydrogenase, domain 2"/>
    <property type="match status" value="1"/>
</dbReference>
<proteinExistence type="inferred from homology"/>
<evidence type="ECO:0000256" key="2">
    <source>
        <dbReference type="ARBA" id="ARBA00009463"/>
    </source>
</evidence>
<dbReference type="PANTHER" id="PTHR48075:SF5">
    <property type="entry name" value="3-HYDROXYBUTYRYL-COA DEHYDROGENASE"/>
    <property type="match status" value="1"/>
</dbReference>
<organism evidence="6 7">
    <name type="scientific">Streptomyces stramineus</name>
    <dbReference type="NCBI Taxonomy" id="173861"/>
    <lineage>
        <taxon>Bacteria</taxon>
        <taxon>Bacillati</taxon>
        <taxon>Actinomycetota</taxon>
        <taxon>Actinomycetes</taxon>
        <taxon>Kitasatosporales</taxon>
        <taxon>Streptomycetaceae</taxon>
        <taxon>Streptomyces</taxon>
    </lineage>
</organism>
<feature type="domain" description="3-hydroxyacyl-CoA dehydrogenase C-terminal" evidence="4">
    <location>
        <begin position="194"/>
        <end position="252"/>
    </location>
</feature>